<feature type="transmembrane region" description="Helical" evidence="6">
    <location>
        <begin position="213"/>
        <end position="236"/>
    </location>
</feature>
<dbReference type="Pfam" id="PF02653">
    <property type="entry name" value="BPD_transp_2"/>
    <property type="match status" value="1"/>
</dbReference>
<dbReference type="PANTHER" id="PTHR32196:SF72">
    <property type="entry name" value="RIBOSE IMPORT PERMEASE PROTEIN RBSC"/>
    <property type="match status" value="1"/>
</dbReference>
<dbReference type="PATRIC" id="fig|270498.16.peg.1911"/>
<comment type="caution">
    <text evidence="7">The sequence shown here is derived from an EMBL/GenBank/DDBJ whole genome shotgun (WGS) entry which is preliminary data.</text>
</comment>
<keyword evidence="8" id="KW-1185">Reference proteome</keyword>
<protein>
    <submittedName>
        <fullName evidence="7">Ribose ABC transport system, permease protein RbsC</fullName>
    </submittedName>
</protein>
<dbReference type="CDD" id="cd06579">
    <property type="entry name" value="TM_PBP1_transp_AraH_like"/>
    <property type="match status" value="1"/>
</dbReference>
<proteinExistence type="predicted"/>
<dbReference type="OrthoDB" id="9789111at2"/>
<evidence type="ECO:0000313" key="7">
    <source>
        <dbReference type="EMBL" id="KKI50100.1"/>
    </source>
</evidence>
<keyword evidence="5 6" id="KW-0472">Membrane</keyword>
<keyword evidence="4 6" id="KW-1133">Transmembrane helix</keyword>
<dbReference type="STRING" id="270498.CHK_2163"/>
<evidence type="ECO:0000256" key="4">
    <source>
        <dbReference type="ARBA" id="ARBA00022989"/>
    </source>
</evidence>
<reference evidence="7 8" key="1">
    <citation type="submission" date="2015-04" db="EMBL/GenBank/DDBJ databases">
        <title>Draft genome sequence of bacteremic isolate Catabacter hongkongensis type strain HKU16T.</title>
        <authorList>
            <person name="Lau S.K."/>
            <person name="Teng J.L."/>
            <person name="Huang Y."/>
            <person name="Curreem S.O."/>
            <person name="Tsui S.K."/>
            <person name="Woo P.C."/>
        </authorList>
    </citation>
    <scope>NUCLEOTIDE SEQUENCE [LARGE SCALE GENOMIC DNA]</scope>
    <source>
        <strain evidence="7 8">HKU16</strain>
    </source>
</reference>
<dbReference type="InterPro" id="IPR001851">
    <property type="entry name" value="ABC_transp_permease"/>
</dbReference>
<evidence type="ECO:0000256" key="6">
    <source>
        <dbReference type="SAM" id="Phobius"/>
    </source>
</evidence>
<dbReference type="RefSeq" id="WP_046443999.1">
    <property type="nucleotide sequence ID" value="NZ_LAYJ01000112.1"/>
</dbReference>
<gene>
    <name evidence="7" type="ORF">CHK_2163</name>
</gene>
<evidence type="ECO:0000256" key="5">
    <source>
        <dbReference type="ARBA" id="ARBA00023136"/>
    </source>
</evidence>
<dbReference type="GO" id="GO:0022857">
    <property type="term" value="F:transmembrane transporter activity"/>
    <property type="evidence" value="ECO:0007669"/>
    <property type="project" value="InterPro"/>
</dbReference>
<dbReference type="AlphaFoldDB" id="A0A0M2NIM1"/>
<comment type="subcellular location">
    <subcellularLocation>
        <location evidence="1">Cell membrane</location>
        <topology evidence="1">Multi-pass membrane protein</topology>
    </subcellularLocation>
</comment>
<feature type="transmembrane region" description="Helical" evidence="6">
    <location>
        <begin position="294"/>
        <end position="314"/>
    </location>
</feature>
<name>A0A0M2NIM1_9FIRM</name>
<feature type="transmembrane region" description="Helical" evidence="6">
    <location>
        <begin position="161"/>
        <end position="183"/>
    </location>
</feature>
<dbReference type="PROSITE" id="PS51257">
    <property type="entry name" value="PROKAR_LIPOPROTEIN"/>
    <property type="match status" value="1"/>
</dbReference>
<keyword evidence="2" id="KW-1003">Cell membrane</keyword>
<feature type="transmembrane region" description="Helical" evidence="6">
    <location>
        <begin position="46"/>
        <end position="71"/>
    </location>
</feature>
<dbReference type="GO" id="GO:0005886">
    <property type="term" value="C:plasma membrane"/>
    <property type="evidence" value="ECO:0007669"/>
    <property type="project" value="UniProtKB-SubCell"/>
</dbReference>
<organism evidence="7 8">
    <name type="scientific">Christensenella hongkongensis</name>
    <dbReference type="NCBI Taxonomy" id="270498"/>
    <lineage>
        <taxon>Bacteria</taxon>
        <taxon>Bacillati</taxon>
        <taxon>Bacillota</taxon>
        <taxon>Clostridia</taxon>
        <taxon>Christensenellales</taxon>
        <taxon>Christensenellaceae</taxon>
        <taxon>Christensenella</taxon>
    </lineage>
</organism>
<feature type="transmembrane region" description="Helical" evidence="6">
    <location>
        <begin position="115"/>
        <end position="134"/>
    </location>
</feature>
<evidence type="ECO:0000256" key="1">
    <source>
        <dbReference type="ARBA" id="ARBA00004651"/>
    </source>
</evidence>
<evidence type="ECO:0000256" key="3">
    <source>
        <dbReference type="ARBA" id="ARBA00022692"/>
    </source>
</evidence>
<dbReference type="Proteomes" id="UP000034076">
    <property type="component" value="Unassembled WGS sequence"/>
</dbReference>
<feature type="transmembrane region" description="Helical" evidence="6">
    <location>
        <begin position="77"/>
        <end position="103"/>
    </location>
</feature>
<dbReference type="EMBL" id="LAYJ01000112">
    <property type="protein sequence ID" value="KKI50100.1"/>
    <property type="molecule type" value="Genomic_DNA"/>
</dbReference>
<evidence type="ECO:0000256" key="2">
    <source>
        <dbReference type="ARBA" id="ARBA00022475"/>
    </source>
</evidence>
<accession>A0A0M2NIM1</accession>
<keyword evidence="3 6" id="KW-0812">Transmembrane</keyword>
<dbReference type="PANTHER" id="PTHR32196">
    <property type="entry name" value="ABC TRANSPORTER PERMEASE PROTEIN YPHD-RELATED-RELATED"/>
    <property type="match status" value="1"/>
</dbReference>
<sequence length="333" mass="34633">MKKVGSFLSDNVALLGFIAVFIIGCILSSTFYTAENIGNVLRSASIMGIVSIGMTFVILCGSIDLSVSSVFALSGYFFIVLAPVSPILAILVPIAVGAAVGLLNGLLVTKMSIPAFVGTLASMLFVRGLVLMLTKEVTVKGQNMPEALQFIGRGSLGSGDFLNAISFPLILFIALIILTSWILKKRSLGRAMYIVGGNAEAAKMMGVSVHGTMFAAHTICGLMAGVAGIVFASRVGSATPLAGTGYEMYAIAAVVIGGASLEGGIGKMSGTLFGALIMGSFTNIFSLQKFIDPVWQNAIIGIILLVVVVLQSLAHMRVHKIKTAKADTQKSAS</sequence>
<feature type="transmembrane region" description="Helical" evidence="6">
    <location>
        <begin position="12"/>
        <end position="34"/>
    </location>
</feature>
<evidence type="ECO:0000313" key="8">
    <source>
        <dbReference type="Proteomes" id="UP000034076"/>
    </source>
</evidence>